<feature type="domain" description="Metallo-beta-lactamase" evidence="4">
    <location>
        <begin position="34"/>
        <end position="222"/>
    </location>
</feature>
<dbReference type="SMART" id="SM00849">
    <property type="entry name" value="Lactamase_B"/>
    <property type="match status" value="1"/>
</dbReference>
<gene>
    <name evidence="5" type="ORF">FPZ44_00600</name>
</gene>
<dbReference type="Gene3D" id="3.60.15.10">
    <property type="entry name" value="Ribonuclease Z/Hydroxyacylglutathione hydrolase-like"/>
    <property type="match status" value="1"/>
</dbReference>
<dbReference type="PANTHER" id="PTHR42951">
    <property type="entry name" value="METALLO-BETA-LACTAMASE DOMAIN-CONTAINING"/>
    <property type="match status" value="1"/>
</dbReference>
<evidence type="ECO:0000256" key="2">
    <source>
        <dbReference type="ARBA" id="ARBA00034301"/>
    </source>
</evidence>
<sequence length="324" mass="36298">MIVMHIKEGVLNKMAKLQLLNAGGSSYYLSGKWSVGVYLNRTNNSAVLIDSGPNAAFAKALDQMITNQGYSVGAIVNTHGHAQQCGGNEYFQDRYPNIRIYSSELAAPFVQYPWLERQCAAGEAILLDEHEAGKRTVTDIFSYEDGPVDINGNAFMIVTLPGHCTGMIGIITPDNVMYCSDALFGHQTLERQKLLYFNDIKSTRATFNKLRKYDVSAFVLNHGGIYTDVSPLIEEHIERLEQGLQHIEELVREKPKTYEQIVSEVQLYYEIEDNHVAYAAVCAIVRTLLTELKRLRRIDCYVETGLLFIKGSQANESVARTAKS</sequence>
<dbReference type="PANTHER" id="PTHR42951:SF14">
    <property type="entry name" value="METALLO-BETA-LACTAMASE SUPERFAMILY PROTEIN"/>
    <property type="match status" value="1"/>
</dbReference>
<dbReference type="EMBL" id="VNJK01000001">
    <property type="protein sequence ID" value="TVX91684.1"/>
    <property type="molecule type" value="Genomic_DNA"/>
</dbReference>
<dbReference type="Pfam" id="PF00753">
    <property type="entry name" value="Lactamase_B"/>
    <property type="match status" value="1"/>
</dbReference>
<dbReference type="SUPFAM" id="SSF56281">
    <property type="entry name" value="Metallo-hydrolase/oxidoreductase"/>
    <property type="match status" value="1"/>
</dbReference>
<evidence type="ECO:0000256" key="1">
    <source>
        <dbReference type="ARBA" id="ARBA00034221"/>
    </source>
</evidence>
<dbReference type="InterPro" id="IPR050855">
    <property type="entry name" value="NDM-1-like"/>
</dbReference>
<organism evidence="5 6">
    <name type="scientific">Paenibacillus agilis</name>
    <dbReference type="NCBI Taxonomy" id="3020863"/>
    <lineage>
        <taxon>Bacteria</taxon>
        <taxon>Bacillati</taxon>
        <taxon>Bacillota</taxon>
        <taxon>Bacilli</taxon>
        <taxon>Bacillales</taxon>
        <taxon>Paenibacillaceae</taxon>
        <taxon>Paenibacillus</taxon>
    </lineage>
</organism>
<comment type="function">
    <text evidence="2">Counteracts the endogenous Pycsar antiviral defense system. Phosphodiesterase that enables metal-dependent hydrolysis of host cyclic nucleotide Pycsar defense signals such as cCMP and cUMP.</text>
</comment>
<proteinExistence type="predicted"/>
<comment type="catalytic activity">
    <reaction evidence="1">
        <text>3',5'-cyclic CMP + H2O = CMP + H(+)</text>
        <dbReference type="Rhea" id="RHEA:72675"/>
        <dbReference type="ChEBI" id="CHEBI:15377"/>
        <dbReference type="ChEBI" id="CHEBI:15378"/>
        <dbReference type="ChEBI" id="CHEBI:58003"/>
        <dbReference type="ChEBI" id="CHEBI:60377"/>
    </reaction>
    <physiologicalReaction direction="left-to-right" evidence="1">
        <dbReference type="Rhea" id="RHEA:72676"/>
    </physiologicalReaction>
</comment>
<dbReference type="AlphaFoldDB" id="A0A559IVP4"/>
<comment type="caution">
    <text evidence="5">The sequence shown here is derived from an EMBL/GenBank/DDBJ whole genome shotgun (WGS) entry which is preliminary data.</text>
</comment>
<accession>A0A559IVP4</accession>
<name>A0A559IVP4_9BACL</name>
<evidence type="ECO:0000313" key="5">
    <source>
        <dbReference type="EMBL" id="TVX91684.1"/>
    </source>
</evidence>
<reference evidence="5 6" key="1">
    <citation type="submission" date="2019-07" db="EMBL/GenBank/DDBJ databases">
        <authorList>
            <person name="Kim J."/>
        </authorList>
    </citation>
    <scope>NUCLEOTIDE SEQUENCE [LARGE SCALE GENOMIC DNA]</scope>
    <source>
        <strain evidence="5 6">N4</strain>
    </source>
</reference>
<dbReference type="CDD" id="cd07743">
    <property type="entry name" value="metallo-hydrolase-like_MBL-fold"/>
    <property type="match status" value="1"/>
</dbReference>
<dbReference type="InterPro" id="IPR036866">
    <property type="entry name" value="RibonucZ/Hydroxyglut_hydro"/>
</dbReference>
<evidence type="ECO:0000256" key="3">
    <source>
        <dbReference type="ARBA" id="ARBA00048505"/>
    </source>
</evidence>
<comment type="catalytic activity">
    <reaction evidence="3">
        <text>3',5'-cyclic UMP + H2O = UMP + H(+)</text>
        <dbReference type="Rhea" id="RHEA:70575"/>
        <dbReference type="ChEBI" id="CHEBI:15377"/>
        <dbReference type="ChEBI" id="CHEBI:15378"/>
        <dbReference type="ChEBI" id="CHEBI:57865"/>
        <dbReference type="ChEBI" id="CHEBI:184387"/>
    </reaction>
    <physiologicalReaction direction="left-to-right" evidence="3">
        <dbReference type="Rhea" id="RHEA:70576"/>
    </physiologicalReaction>
</comment>
<protein>
    <submittedName>
        <fullName evidence="5">MBL fold metallo-hydrolase</fullName>
    </submittedName>
</protein>
<keyword evidence="6" id="KW-1185">Reference proteome</keyword>
<dbReference type="Proteomes" id="UP000318102">
    <property type="component" value="Unassembled WGS sequence"/>
</dbReference>
<evidence type="ECO:0000313" key="6">
    <source>
        <dbReference type="Proteomes" id="UP000318102"/>
    </source>
</evidence>
<evidence type="ECO:0000259" key="4">
    <source>
        <dbReference type="SMART" id="SM00849"/>
    </source>
</evidence>
<dbReference type="OrthoDB" id="11380at2"/>
<dbReference type="InterPro" id="IPR001279">
    <property type="entry name" value="Metallo-B-lactamas"/>
</dbReference>